<feature type="domain" description="Asn/Gln amidotransferase" evidence="8">
    <location>
        <begin position="374"/>
        <end position="524"/>
    </location>
</feature>
<dbReference type="InterPro" id="IPR017958">
    <property type="entry name" value="Gln-tRNA_amidoTrfase_suB_CS"/>
</dbReference>
<comment type="function">
    <text evidence="7">Allows the formation of correctly charged Gln-tRNA(Gln) through the transamidation of misacylated Glu-tRNA(Gln) in the mitochondria. The reaction takes place in the presence of glutamine and ATP through an activated gamma-phospho-Glu-tRNA(Gln).</text>
</comment>
<dbReference type="PROSITE" id="PS01234">
    <property type="entry name" value="GATB"/>
    <property type="match status" value="1"/>
</dbReference>
<evidence type="ECO:0000256" key="3">
    <source>
        <dbReference type="ARBA" id="ARBA00022741"/>
    </source>
</evidence>
<dbReference type="PANTHER" id="PTHR11659">
    <property type="entry name" value="GLUTAMYL-TRNA GLN AMIDOTRANSFERASE SUBUNIT B MITOCHONDRIAL AND PROKARYOTIC PET112-RELATED"/>
    <property type="match status" value="1"/>
</dbReference>
<keyword evidence="5 7" id="KW-0648">Protein biosynthesis</keyword>
<dbReference type="GO" id="GO:0050567">
    <property type="term" value="F:glutaminyl-tRNA synthase (glutamine-hydrolyzing) activity"/>
    <property type="evidence" value="ECO:0007669"/>
    <property type="project" value="UniProtKB-UniRule"/>
</dbReference>
<evidence type="ECO:0000256" key="5">
    <source>
        <dbReference type="ARBA" id="ARBA00022917"/>
    </source>
</evidence>
<dbReference type="GO" id="GO:0032543">
    <property type="term" value="P:mitochondrial translation"/>
    <property type="evidence" value="ECO:0007669"/>
    <property type="project" value="UniProtKB-UniRule"/>
</dbReference>
<gene>
    <name evidence="9" type="ORF">FSP39_006799</name>
</gene>
<protein>
    <recommendedName>
        <fullName evidence="7">Glutamyl-tRNA(Gln) amidotransferase subunit B, mitochondrial</fullName>
        <shortName evidence="7">Glu-AdT subunit B</shortName>
        <ecNumber evidence="7">6.3.5.-</ecNumber>
    </recommendedName>
</protein>
<evidence type="ECO:0000313" key="10">
    <source>
        <dbReference type="Proteomes" id="UP001186944"/>
    </source>
</evidence>
<dbReference type="SUPFAM" id="SSF55931">
    <property type="entry name" value="Glutamine synthetase/guanido kinase"/>
    <property type="match status" value="1"/>
</dbReference>
<comment type="caution">
    <text evidence="9">The sequence shown here is derived from an EMBL/GenBank/DDBJ whole genome shotgun (WGS) entry which is preliminary data.</text>
</comment>
<dbReference type="InterPro" id="IPR014746">
    <property type="entry name" value="Gln_synth/guanido_kin_cat_dom"/>
</dbReference>
<keyword evidence="10" id="KW-1185">Reference proteome</keyword>
<name>A0AA88Y7Q1_PINIB</name>
<dbReference type="InterPro" id="IPR023168">
    <property type="entry name" value="GatB_Yqey_C_2"/>
</dbReference>
<dbReference type="SUPFAM" id="SSF89095">
    <property type="entry name" value="GatB/YqeY motif"/>
    <property type="match status" value="1"/>
</dbReference>
<keyword evidence="3 7" id="KW-0547">Nucleotide-binding</keyword>
<evidence type="ECO:0000313" key="9">
    <source>
        <dbReference type="EMBL" id="KAK3099597.1"/>
    </source>
</evidence>
<dbReference type="Proteomes" id="UP001186944">
    <property type="component" value="Unassembled WGS sequence"/>
</dbReference>
<evidence type="ECO:0000256" key="4">
    <source>
        <dbReference type="ARBA" id="ARBA00022840"/>
    </source>
</evidence>
<sequence length="539" mass="60695">MDHKLVRYPLPDCSIHFEESQKEGKEKRGKWKPVIGLEIHAQIKTDSKLFSRSGTSFSTPVNCQVSFFDAALPGTLPVLNRSCVEAGVRTALALKSNINKVSKFDRKHYFYADLPQGYQITQQRMPLAVGGKVDYAIVDESTQKEIGQGTARITQIQLEQDSGKSLHDEEEKRSLIDLNRAGIGLMEIVTEPDFSNGLEAHSFVSELRLILRSLGTCSGKMKEGALRVDANISVHQEGEPLGTRTEVKNIGNIKAIKAAVDYEIQRQIAILEEGGTIENETRSYDGLTGTTLPMRDKELKMDYRFMPEPNLPPVRLYDSETISKVADPSSVIDIDKFRSSIPPLPKQVKENLQKEYKISLFQANMLFGIVGLYDLFHDILEQPNKSLYRVLNFLLHDLHGAYKTRNISFEDGPMTLEHAAELIDMIEEKVTNHALAKKILVEYIDGNERISPRIIAEKKNLTMINDIEILTEACKKSMDKNPAMVKTYSKGKVGAIKALIGDAMEFTDNRASRIVITEIMESLLPQVEKKKRKEKKLKD</sequence>
<accession>A0AA88Y7Q1</accession>
<evidence type="ECO:0000256" key="2">
    <source>
        <dbReference type="ARBA" id="ARBA00022598"/>
    </source>
</evidence>
<comment type="similarity">
    <text evidence="1 7">Belongs to the GatB/GatE family. GatB subfamily.</text>
</comment>
<dbReference type="GO" id="GO:0030956">
    <property type="term" value="C:glutamyl-tRNA(Gln) amidotransferase complex"/>
    <property type="evidence" value="ECO:0007669"/>
    <property type="project" value="UniProtKB-UniRule"/>
</dbReference>
<dbReference type="PANTHER" id="PTHR11659:SF0">
    <property type="entry name" value="GLUTAMYL-TRNA(GLN) AMIDOTRANSFERASE SUBUNIT B, MITOCHONDRIAL"/>
    <property type="match status" value="1"/>
</dbReference>
<keyword evidence="4 7" id="KW-0067">ATP-binding</keyword>
<keyword evidence="2 7" id="KW-0436">Ligase</keyword>
<dbReference type="EMBL" id="VSWD01000006">
    <property type="protein sequence ID" value="KAK3099597.1"/>
    <property type="molecule type" value="Genomic_DNA"/>
</dbReference>
<dbReference type="EC" id="6.3.5.-" evidence="7"/>
<dbReference type="InterPro" id="IPR006075">
    <property type="entry name" value="Asn/Gln-tRNA_Trfase_suB/E_cat"/>
</dbReference>
<dbReference type="NCBIfam" id="TIGR00133">
    <property type="entry name" value="gatB"/>
    <property type="match status" value="1"/>
</dbReference>
<evidence type="ECO:0000256" key="7">
    <source>
        <dbReference type="HAMAP-Rule" id="MF_03147"/>
    </source>
</evidence>
<dbReference type="GO" id="GO:0070681">
    <property type="term" value="P:glutaminyl-tRNAGln biosynthesis via transamidation"/>
    <property type="evidence" value="ECO:0007669"/>
    <property type="project" value="UniProtKB-UniRule"/>
</dbReference>
<dbReference type="InterPro" id="IPR003789">
    <property type="entry name" value="Asn/Gln_tRNA_amidoTrase-B-like"/>
</dbReference>
<comment type="subcellular location">
    <subcellularLocation>
        <location evidence="7">Mitochondrion</location>
    </subcellularLocation>
</comment>
<dbReference type="GO" id="GO:0005524">
    <property type="term" value="F:ATP binding"/>
    <property type="evidence" value="ECO:0007669"/>
    <property type="project" value="UniProtKB-KW"/>
</dbReference>
<evidence type="ECO:0000256" key="6">
    <source>
        <dbReference type="ARBA" id="ARBA00047913"/>
    </source>
</evidence>
<comment type="subunit">
    <text evidence="7">Subunit of the heterotrimeric GatCAB amidotransferase (AdT) complex, composed of A, B and C subunits.</text>
</comment>
<dbReference type="HAMAP" id="MF_00121">
    <property type="entry name" value="GatB"/>
    <property type="match status" value="1"/>
</dbReference>
<dbReference type="InterPro" id="IPR018027">
    <property type="entry name" value="Asn/Gln_amidotransferase"/>
</dbReference>
<dbReference type="GO" id="GO:0005739">
    <property type="term" value="C:mitochondrion"/>
    <property type="evidence" value="ECO:0007669"/>
    <property type="project" value="UniProtKB-SubCell"/>
</dbReference>
<dbReference type="AlphaFoldDB" id="A0AA88Y7Q1"/>
<dbReference type="Pfam" id="PF02934">
    <property type="entry name" value="GatB_N"/>
    <property type="match status" value="1"/>
</dbReference>
<evidence type="ECO:0000256" key="1">
    <source>
        <dbReference type="ARBA" id="ARBA00005306"/>
    </source>
</evidence>
<reference evidence="9" key="1">
    <citation type="submission" date="2019-08" db="EMBL/GenBank/DDBJ databases">
        <title>The improved chromosome-level genome for the pearl oyster Pinctada fucata martensii using PacBio sequencing and Hi-C.</title>
        <authorList>
            <person name="Zheng Z."/>
        </authorList>
    </citation>
    <scope>NUCLEOTIDE SEQUENCE</scope>
    <source>
        <strain evidence="9">ZZ-2019</strain>
        <tissue evidence="9">Adductor muscle</tissue>
    </source>
</reference>
<keyword evidence="7" id="KW-0496">Mitochondrion</keyword>
<dbReference type="NCBIfam" id="NF004014">
    <property type="entry name" value="PRK05477.1-4"/>
    <property type="match status" value="1"/>
</dbReference>
<dbReference type="NCBIfam" id="NF004012">
    <property type="entry name" value="PRK05477.1-2"/>
    <property type="match status" value="1"/>
</dbReference>
<dbReference type="SMART" id="SM00845">
    <property type="entry name" value="GatB_Yqey"/>
    <property type="match status" value="1"/>
</dbReference>
<dbReference type="Pfam" id="PF02637">
    <property type="entry name" value="GatB_Yqey"/>
    <property type="match status" value="1"/>
</dbReference>
<dbReference type="InterPro" id="IPR004413">
    <property type="entry name" value="GatB"/>
</dbReference>
<dbReference type="Gene3D" id="1.10.10.410">
    <property type="match status" value="1"/>
</dbReference>
<dbReference type="InterPro" id="IPR017959">
    <property type="entry name" value="Asn/Gln-tRNA_amidoTrfase_suB/E"/>
</dbReference>
<comment type="catalytic activity">
    <reaction evidence="6 7">
        <text>L-glutamyl-tRNA(Gln) + L-glutamine + ATP + H2O = L-glutaminyl-tRNA(Gln) + L-glutamate + ADP + phosphate + H(+)</text>
        <dbReference type="Rhea" id="RHEA:17521"/>
        <dbReference type="Rhea" id="RHEA-COMP:9681"/>
        <dbReference type="Rhea" id="RHEA-COMP:9684"/>
        <dbReference type="ChEBI" id="CHEBI:15377"/>
        <dbReference type="ChEBI" id="CHEBI:15378"/>
        <dbReference type="ChEBI" id="CHEBI:29985"/>
        <dbReference type="ChEBI" id="CHEBI:30616"/>
        <dbReference type="ChEBI" id="CHEBI:43474"/>
        <dbReference type="ChEBI" id="CHEBI:58359"/>
        <dbReference type="ChEBI" id="CHEBI:78520"/>
        <dbReference type="ChEBI" id="CHEBI:78521"/>
        <dbReference type="ChEBI" id="CHEBI:456216"/>
    </reaction>
</comment>
<proteinExistence type="inferred from homology"/>
<organism evidence="9 10">
    <name type="scientific">Pinctada imbricata</name>
    <name type="common">Atlantic pearl-oyster</name>
    <name type="synonym">Pinctada martensii</name>
    <dbReference type="NCBI Taxonomy" id="66713"/>
    <lineage>
        <taxon>Eukaryota</taxon>
        <taxon>Metazoa</taxon>
        <taxon>Spiralia</taxon>
        <taxon>Lophotrochozoa</taxon>
        <taxon>Mollusca</taxon>
        <taxon>Bivalvia</taxon>
        <taxon>Autobranchia</taxon>
        <taxon>Pteriomorphia</taxon>
        <taxon>Pterioida</taxon>
        <taxon>Pterioidea</taxon>
        <taxon>Pteriidae</taxon>
        <taxon>Pinctada</taxon>
    </lineage>
</organism>
<evidence type="ECO:0000259" key="8">
    <source>
        <dbReference type="SMART" id="SM00845"/>
    </source>
</evidence>